<dbReference type="PANTHER" id="PTHR42855">
    <property type="entry name" value="ABC TRANSPORTER ATP-BINDING SUBUNIT"/>
    <property type="match status" value="1"/>
</dbReference>
<dbReference type="InterPro" id="IPR003439">
    <property type="entry name" value="ABC_transporter-like_ATP-bd"/>
</dbReference>
<dbReference type="InterPro" id="IPR027417">
    <property type="entry name" value="P-loop_NTPase"/>
</dbReference>
<comment type="caution">
    <text evidence="4">The sequence shown here is derived from an EMBL/GenBank/DDBJ whole genome shotgun (WGS) entry which is preliminary data.</text>
</comment>
<dbReference type="GO" id="GO:0005524">
    <property type="term" value="F:ATP binding"/>
    <property type="evidence" value="ECO:0007669"/>
    <property type="project" value="UniProtKB-KW"/>
</dbReference>
<evidence type="ECO:0000256" key="2">
    <source>
        <dbReference type="ARBA" id="ARBA00022840"/>
    </source>
</evidence>
<feature type="domain" description="ABC transporter" evidence="3">
    <location>
        <begin position="2"/>
        <end position="252"/>
    </location>
</feature>
<accession>A0A9D7XFC3</accession>
<name>A0A9D7XFC3_9BACT</name>
<dbReference type="Gene3D" id="3.40.50.300">
    <property type="entry name" value="P-loop containing nucleotide triphosphate hydrolases"/>
    <property type="match status" value="1"/>
</dbReference>
<dbReference type="PROSITE" id="PS50893">
    <property type="entry name" value="ABC_TRANSPORTER_2"/>
    <property type="match status" value="1"/>
</dbReference>
<dbReference type="SUPFAM" id="SSF52540">
    <property type="entry name" value="P-loop containing nucleoside triphosphate hydrolases"/>
    <property type="match status" value="1"/>
</dbReference>
<dbReference type="InterPro" id="IPR051309">
    <property type="entry name" value="ABCF_ATPase"/>
</dbReference>
<dbReference type="InterPro" id="IPR032781">
    <property type="entry name" value="ABC_tran_Xtn"/>
</dbReference>
<proteinExistence type="predicted"/>
<evidence type="ECO:0000256" key="1">
    <source>
        <dbReference type="ARBA" id="ARBA00022741"/>
    </source>
</evidence>
<evidence type="ECO:0000313" key="5">
    <source>
        <dbReference type="Proteomes" id="UP000808349"/>
    </source>
</evidence>
<sequence length="359" mass="40887">MLSVDNISLRYGKKVLFEDVNIKFTPGNCYGIIGANGAGKTTFIKILSGELDSQTGHVSLGPGERLAVLNQNQSAFDDYQALTTVIMGHKKLYELIQEKDAIYAKENFSDADGIRASELESEFAEMNGWNAEYEAAELLSGMGVTEDKHYIYMKDLESNDKVRVLLAQALFGNPDILLLDEPTNNLSIDAVMWLEQFLANFKNTVIVVSHDRHFLDQVCTHVADIDFNKIRLFAGNYSFWYQTSQLASRQRSDSNKKIEEKRKELMEFIARFSANASKSKQATSRQKHLEKLTIDDIQPSTRRYPGIMFKQDREAGDQILKIEQLSYVKEGITWFKDVSFSVNKFEMLFGHIPQLLVKF</sequence>
<dbReference type="Pfam" id="PF12848">
    <property type="entry name" value="ABC_tran_Xtn"/>
    <property type="match status" value="1"/>
</dbReference>
<reference evidence="4 5" key="1">
    <citation type="submission" date="2020-10" db="EMBL/GenBank/DDBJ databases">
        <title>Connecting structure to function with the recovery of over 1000 high-quality activated sludge metagenome-assembled genomes encoding full-length rRNA genes using long-read sequencing.</title>
        <authorList>
            <person name="Singleton C.M."/>
            <person name="Petriglieri F."/>
            <person name="Kristensen J.M."/>
            <person name="Kirkegaard R.H."/>
            <person name="Michaelsen T.Y."/>
            <person name="Andersen M.H."/>
            <person name="Karst S.M."/>
            <person name="Dueholm M.S."/>
            <person name="Nielsen P.H."/>
            <person name="Albertsen M."/>
        </authorList>
    </citation>
    <scope>NUCLEOTIDE SEQUENCE [LARGE SCALE GENOMIC DNA]</scope>
    <source>
        <strain evidence="4">Ribe_18-Q3-R11-54_BAT3C.373</strain>
    </source>
</reference>
<dbReference type="CDD" id="cd03221">
    <property type="entry name" value="ABCF_EF-3"/>
    <property type="match status" value="1"/>
</dbReference>
<dbReference type="EMBL" id="JADKFW010000012">
    <property type="protein sequence ID" value="MBK9718750.1"/>
    <property type="molecule type" value="Genomic_DNA"/>
</dbReference>
<evidence type="ECO:0000313" key="4">
    <source>
        <dbReference type="EMBL" id="MBK9718750.1"/>
    </source>
</evidence>
<evidence type="ECO:0000259" key="3">
    <source>
        <dbReference type="PROSITE" id="PS50893"/>
    </source>
</evidence>
<dbReference type="Proteomes" id="UP000808349">
    <property type="component" value="Unassembled WGS sequence"/>
</dbReference>
<feature type="non-terminal residue" evidence="4">
    <location>
        <position position="359"/>
    </location>
</feature>
<dbReference type="SMART" id="SM00382">
    <property type="entry name" value="AAA"/>
    <property type="match status" value="1"/>
</dbReference>
<keyword evidence="1" id="KW-0547">Nucleotide-binding</keyword>
<dbReference type="AlphaFoldDB" id="A0A9D7XFC3"/>
<dbReference type="PANTHER" id="PTHR42855:SF2">
    <property type="entry name" value="DRUG RESISTANCE ABC TRANSPORTER,ATP-BINDING PROTEIN"/>
    <property type="match status" value="1"/>
</dbReference>
<dbReference type="GO" id="GO:0016887">
    <property type="term" value="F:ATP hydrolysis activity"/>
    <property type="evidence" value="ECO:0007669"/>
    <property type="project" value="InterPro"/>
</dbReference>
<dbReference type="Pfam" id="PF00005">
    <property type="entry name" value="ABC_tran"/>
    <property type="match status" value="1"/>
</dbReference>
<organism evidence="4 5">
    <name type="scientific">Candidatus Defluviibacterium haderslevense</name>
    <dbReference type="NCBI Taxonomy" id="2981993"/>
    <lineage>
        <taxon>Bacteria</taxon>
        <taxon>Pseudomonadati</taxon>
        <taxon>Bacteroidota</taxon>
        <taxon>Saprospiria</taxon>
        <taxon>Saprospirales</taxon>
        <taxon>Saprospiraceae</taxon>
        <taxon>Candidatus Defluviibacterium</taxon>
    </lineage>
</organism>
<dbReference type="FunFam" id="3.40.50.300:FF:000011">
    <property type="entry name" value="Putative ABC transporter ATP-binding component"/>
    <property type="match status" value="1"/>
</dbReference>
<gene>
    <name evidence="4" type="ORF">IPO85_14785</name>
</gene>
<protein>
    <submittedName>
        <fullName evidence="4">ATP-binding cassette domain-containing protein</fullName>
    </submittedName>
</protein>
<dbReference type="InterPro" id="IPR003593">
    <property type="entry name" value="AAA+_ATPase"/>
</dbReference>
<keyword evidence="2 4" id="KW-0067">ATP-binding</keyword>